<dbReference type="AlphaFoldDB" id="L8WPX7"/>
<keyword evidence="5" id="KW-0677">Repeat</keyword>
<evidence type="ECO:0000256" key="6">
    <source>
        <dbReference type="ARBA" id="ARBA00022771"/>
    </source>
</evidence>
<evidence type="ECO:0000313" key="13">
    <source>
        <dbReference type="EMBL" id="ELU38389.1"/>
    </source>
</evidence>
<dbReference type="GO" id="GO:0008270">
    <property type="term" value="F:zinc ion binding"/>
    <property type="evidence" value="ECO:0007669"/>
    <property type="project" value="UniProtKB-KW"/>
</dbReference>
<dbReference type="PROSITE" id="PS50089">
    <property type="entry name" value="ZF_RING_2"/>
    <property type="match status" value="1"/>
</dbReference>
<keyword evidence="8" id="KW-0862">Zinc</keyword>
<dbReference type="HOGENOM" id="CLU_471869_0_0_1"/>
<evidence type="ECO:0000256" key="10">
    <source>
        <dbReference type="SAM" id="MobiDB-lite"/>
    </source>
</evidence>
<name>L8WPX7_THACA</name>
<evidence type="ECO:0000259" key="11">
    <source>
        <dbReference type="PROSITE" id="PS50089"/>
    </source>
</evidence>
<gene>
    <name evidence="13" type="ORF">AG1IA_07605</name>
</gene>
<comment type="catalytic activity">
    <reaction evidence="1">
        <text>[E2 ubiquitin-conjugating enzyme]-S-ubiquitinyl-L-cysteine + [acceptor protein]-L-lysine = [E2 ubiquitin-conjugating enzyme]-L-cysteine + [acceptor protein]-N(6)-ubiquitinyl-L-lysine.</text>
        <dbReference type="EC" id="2.3.2.31"/>
    </reaction>
</comment>
<dbReference type="InterPro" id="IPR001841">
    <property type="entry name" value="Znf_RING"/>
</dbReference>
<proteinExistence type="predicted"/>
<feature type="region of interest" description="Disordered" evidence="10">
    <location>
        <begin position="383"/>
        <end position="409"/>
    </location>
</feature>
<dbReference type="CDD" id="cd20335">
    <property type="entry name" value="BRcat_RBR"/>
    <property type="match status" value="1"/>
</dbReference>
<dbReference type="GO" id="GO:0016567">
    <property type="term" value="P:protein ubiquitination"/>
    <property type="evidence" value="ECO:0007669"/>
    <property type="project" value="InterPro"/>
</dbReference>
<evidence type="ECO:0000256" key="7">
    <source>
        <dbReference type="ARBA" id="ARBA00022786"/>
    </source>
</evidence>
<evidence type="ECO:0000256" key="5">
    <source>
        <dbReference type="ARBA" id="ARBA00022737"/>
    </source>
</evidence>
<protein>
    <recommendedName>
        <fullName evidence="2">RBR-type E3 ubiquitin transferase</fullName>
        <ecNumber evidence="2">2.3.2.31</ecNumber>
    </recommendedName>
</protein>
<feature type="domain" description="RING-type" evidence="12">
    <location>
        <begin position="106"/>
        <end position="292"/>
    </location>
</feature>
<accession>L8WPX7</accession>
<keyword evidence="4" id="KW-0479">Metal-binding</keyword>
<feature type="domain" description="RING-type" evidence="11">
    <location>
        <begin position="110"/>
        <end position="159"/>
    </location>
</feature>
<dbReference type="SMART" id="SM00647">
    <property type="entry name" value="IBR"/>
    <property type="match status" value="1"/>
</dbReference>
<keyword evidence="3" id="KW-0808">Transferase</keyword>
<dbReference type="InterPro" id="IPR002867">
    <property type="entry name" value="IBR_dom"/>
</dbReference>
<dbReference type="PROSITE" id="PS51873">
    <property type="entry name" value="TRIAD"/>
    <property type="match status" value="1"/>
</dbReference>
<reference evidence="13 14" key="1">
    <citation type="journal article" date="2013" name="Nat. Commun.">
        <title>The evolution and pathogenic mechanisms of the rice sheath blight pathogen.</title>
        <authorList>
            <person name="Zheng A."/>
            <person name="Lin R."/>
            <person name="Xu L."/>
            <person name="Qin P."/>
            <person name="Tang C."/>
            <person name="Ai P."/>
            <person name="Zhang D."/>
            <person name="Liu Y."/>
            <person name="Sun Z."/>
            <person name="Feng H."/>
            <person name="Wang Y."/>
            <person name="Chen Y."/>
            <person name="Liang X."/>
            <person name="Fu R."/>
            <person name="Li Q."/>
            <person name="Zhang J."/>
            <person name="Yu X."/>
            <person name="Xie Z."/>
            <person name="Ding L."/>
            <person name="Guan P."/>
            <person name="Tang J."/>
            <person name="Liang Y."/>
            <person name="Wang S."/>
            <person name="Deng Q."/>
            <person name="Li S."/>
            <person name="Zhu J."/>
            <person name="Wang L."/>
            <person name="Liu H."/>
            <person name="Li P."/>
        </authorList>
    </citation>
    <scope>NUCLEOTIDE SEQUENCE [LARGE SCALE GENOMIC DNA]</scope>
    <source>
        <strain evidence="14">AG-1 IA</strain>
    </source>
</reference>
<organism evidence="13 14">
    <name type="scientific">Thanatephorus cucumeris (strain AG1-IA)</name>
    <name type="common">Rice sheath blight fungus</name>
    <name type="synonym">Rhizoctonia solani</name>
    <dbReference type="NCBI Taxonomy" id="983506"/>
    <lineage>
        <taxon>Eukaryota</taxon>
        <taxon>Fungi</taxon>
        <taxon>Dikarya</taxon>
        <taxon>Basidiomycota</taxon>
        <taxon>Agaricomycotina</taxon>
        <taxon>Agaricomycetes</taxon>
        <taxon>Cantharellales</taxon>
        <taxon>Ceratobasidiaceae</taxon>
        <taxon>Rhizoctonia</taxon>
        <taxon>Rhizoctonia solani AG-1</taxon>
    </lineage>
</organism>
<dbReference type="Proteomes" id="UP000011668">
    <property type="component" value="Unassembled WGS sequence"/>
</dbReference>
<sequence>MSSFDSAYSEAQATQRSRQTHGHRPCPLPIVLLDIDLEHTRHGHTGLFPHSSQQTDDRSGAHRHQNIDNPVGIFQLRLSAQTHLPTYADLLSQQAPVGTHQSNLQSKPVCLICLESPDHTDKWILPTSSCTHGLIVCRSCFRRYIEYKILEGSATLTCPDTECRRALEPKDVIKRIQASAPLVICKFCHARSCFTHHVPWHSGLTCKQYTAPGRQALENRASENFIEKHARRCPNPACGHPLIMAPFINEETTIINPVVHIMRELAEMANSGVTSGSHSGAGSWQDTCNKTYEAIAGSLGLGIAPTTSPRVTPTVPVSTVSIPDLVQALNPLVANPTPRQSSTLPPVPVLSQRTEESQRHSGPTEVINRSERLIRLPRRQALHSTKKAPVSNKTPYNATAMPPVRDRVRSSSRLITDKTIVSPIPDLCSPPPNDNRGDLPQISIVTGPPCSTLEVHTFRCRLVGSTEHASALDGIVRSENEAHRYEYPSPILLGSLIHHDLPDLLPSAATNAPHQSMNLTTAMQSAYSGFGGLSQTSVPALGFARVGSGSTVSRQQMAPSPFNGSSGSRSYGQDSYRQ</sequence>
<feature type="region of interest" description="Disordered" evidence="10">
    <location>
        <begin position="550"/>
        <end position="578"/>
    </location>
</feature>
<evidence type="ECO:0000256" key="9">
    <source>
        <dbReference type="PROSITE-ProRule" id="PRU00175"/>
    </source>
</evidence>
<dbReference type="Gene3D" id="3.30.40.10">
    <property type="entry name" value="Zinc/RING finger domain, C3HC4 (zinc finger)"/>
    <property type="match status" value="1"/>
</dbReference>
<dbReference type="OrthoDB" id="1431934at2759"/>
<dbReference type="InterPro" id="IPR044066">
    <property type="entry name" value="TRIAD_supradom"/>
</dbReference>
<dbReference type="EMBL" id="AFRT01002187">
    <property type="protein sequence ID" value="ELU38389.1"/>
    <property type="molecule type" value="Genomic_DNA"/>
</dbReference>
<feature type="region of interest" description="Disordered" evidence="10">
    <location>
        <begin position="1"/>
        <end position="25"/>
    </location>
</feature>
<evidence type="ECO:0000256" key="2">
    <source>
        <dbReference type="ARBA" id="ARBA00012251"/>
    </source>
</evidence>
<dbReference type="Pfam" id="PF01485">
    <property type="entry name" value="IBR"/>
    <property type="match status" value="1"/>
</dbReference>
<evidence type="ECO:0000313" key="14">
    <source>
        <dbReference type="Proteomes" id="UP000011668"/>
    </source>
</evidence>
<evidence type="ECO:0000256" key="8">
    <source>
        <dbReference type="ARBA" id="ARBA00022833"/>
    </source>
</evidence>
<feature type="region of interest" description="Disordered" evidence="10">
    <location>
        <begin position="43"/>
        <end position="66"/>
    </location>
</feature>
<keyword evidence="6 9" id="KW-0863">Zinc-finger</keyword>
<keyword evidence="7" id="KW-0833">Ubl conjugation pathway</keyword>
<dbReference type="STRING" id="983506.L8WPX7"/>
<evidence type="ECO:0000256" key="1">
    <source>
        <dbReference type="ARBA" id="ARBA00001798"/>
    </source>
</evidence>
<dbReference type="PANTHER" id="PTHR11685">
    <property type="entry name" value="RBR FAMILY RING FINGER AND IBR DOMAIN-CONTAINING"/>
    <property type="match status" value="1"/>
</dbReference>
<comment type="caution">
    <text evidence="13">The sequence shown here is derived from an EMBL/GenBank/DDBJ whole genome shotgun (WGS) entry which is preliminary data.</text>
</comment>
<dbReference type="InterPro" id="IPR013083">
    <property type="entry name" value="Znf_RING/FYVE/PHD"/>
</dbReference>
<keyword evidence="14" id="KW-1185">Reference proteome</keyword>
<evidence type="ECO:0000256" key="3">
    <source>
        <dbReference type="ARBA" id="ARBA00022679"/>
    </source>
</evidence>
<feature type="compositionally biased region" description="Polar residues" evidence="10">
    <location>
        <begin position="1"/>
        <end position="17"/>
    </location>
</feature>
<dbReference type="InterPro" id="IPR031127">
    <property type="entry name" value="E3_UB_ligase_RBR"/>
</dbReference>
<evidence type="ECO:0000256" key="4">
    <source>
        <dbReference type="ARBA" id="ARBA00022723"/>
    </source>
</evidence>
<feature type="region of interest" description="Disordered" evidence="10">
    <location>
        <begin position="334"/>
        <end position="369"/>
    </location>
</feature>
<dbReference type="EC" id="2.3.2.31" evidence="2"/>
<evidence type="ECO:0000259" key="12">
    <source>
        <dbReference type="PROSITE" id="PS51873"/>
    </source>
</evidence>
<dbReference type="SUPFAM" id="SSF57850">
    <property type="entry name" value="RING/U-box"/>
    <property type="match status" value="1"/>
</dbReference>
<dbReference type="GO" id="GO:0061630">
    <property type="term" value="F:ubiquitin protein ligase activity"/>
    <property type="evidence" value="ECO:0007669"/>
    <property type="project" value="UniProtKB-EC"/>
</dbReference>